<dbReference type="RefSeq" id="WP_203854694.1">
    <property type="nucleotide sequence ID" value="NZ_BAAAVW010000053.1"/>
</dbReference>
<evidence type="ECO:0000256" key="5">
    <source>
        <dbReference type="ARBA" id="ARBA00022989"/>
    </source>
</evidence>
<keyword evidence="8" id="KW-0282">Flagellum</keyword>
<keyword evidence="8" id="KW-0966">Cell projection</keyword>
<dbReference type="PANTHER" id="PTHR30065:SF1">
    <property type="entry name" value="SURFACE PRESENTATION OF ANTIGENS PROTEIN SPAR"/>
    <property type="match status" value="1"/>
</dbReference>
<feature type="transmembrane region" description="Helical" evidence="7">
    <location>
        <begin position="123"/>
        <end position="140"/>
    </location>
</feature>
<comment type="caution">
    <text evidence="8">The sequence shown here is derived from an EMBL/GenBank/DDBJ whole genome shotgun (WGS) entry which is preliminary data.</text>
</comment>
<protein>
    <submittedName>
        <fullName evidence="8">Flagellar biosynthetic protein FliR</fullName>
    </submittedName>
</protein>
<keyword evidence="9" id="KW-1185">Reference proteome</keyword>
<keyword evidence="5 7" id="KW-1133">Transmembrane helix</keyword>
<evidence type="ECO:0000256" key="1">
    <source>
        <dbReference type="ARBA" id="ARBA00004651"/>
    </source>
</evidence>
<feature type="transmembrane region" description="Helical" evidence="7">
    <location>
        <begin position="78"/>
        <end position="102"/>
    </location>
</feature>
<proteinExistence type="inferred from homology"/>
<comment type="subcellular location">
    <subcellularLocation>
        <location evidence="1">Cell membrane</location>
        <topology evidence="1">Multi-pass membrane protein</topology>
    </subcellularLocation>
</comment>
<dbReference type="PRINTS" id="PR00953">
    <property type="entry name" value="TYPE3IMRPROT"/>
</dbReference>
<dbReference type="GO" id="GO:0006605">
    <property type="term" value="P:protein targeting"/>
    <property type="evidence" value="ECO:0007669"/>
    <property type="project" value="InterPro"/>
</dbReference>
<dbReference type="GO" id="GO:0005886">
    <property type="term" value="C:plasma membrane"/>
    <property type="evidence" value="ECO:0007669"/>
    <property type="project" value="UniProtKB-SubCell"/>
</dbReference>
<evidence type="ECO:0000256" key="4">
    <source>
        <dbReference type="ARBA" id="ARBA00022692"/>
    </source>
</evidence>
<name>A0A919Q2A3_9ACTN</name>
<evidence type="ECO:0000256" key="6">
    <source>
        <dbReference type="ARBA" id="ARBA00023136"/>
    </source>
</evidence>
<evidence type="ECO:0000256" key="2">
    <source>
        <dbReference type="ARBA" id="ARBA00009772"/>
    </source>
</evidence>
<keyword evidence="6 7" id="KW-0472">Membrane</keyword>
<feature type="transmembrane region" description="Helical" evidence="7">
    <location>
        <begin position="186"/>
        <end position="204"/>
    </location>
</feature>
<comment type="similarity">
    <text evidence="2">Belongs to the FliR/MopE/SpaR family.</text>
</comment>
<evidence type="ECO:0000256" key="7">
    <source>
        <dbReference type="SAM" id="Phobius"/>
    </source>
</evidence>
<keyword evidence="3" id="KW-1003">Cell membrane</keyword>
<dbReference type="PANTHER" id="PTHR30065">
    <property type="entry name" value="FLAGELLAR BIOSYNTHETIC PROTEIN FLIR"/>
    <property type="match status" value="1"/>
</dbReference>
<dbReference type="AlphaFoldDB" id="A0A919Q2A3"/>
<sequence length="257" mass="26590">MPDTYTVPLSTVLAILLGSIRAGVWLALCPPFNNRGAPGPVKALLSVAIALPLAPRLAPQIPADMSAGVLAANAAEQAVVGAALAFITALLFAAVQVAGNLIDLVGGFSLAFSMDPFSQQGNAVFGRLYNLIGMALMFATDSHQLILRGFARSYTAIPLNDALSLRTFAEIINGGLGEMFLAGLQIAAPLIAIMLAVDVALGLLTRAAPALNPFSFGFPAKVLLTLLIVGTAMMLLPNAVANLTDRSVTLVLRLLAT</sequence>
<reference evidence="8" key="1">
    <citation type="submission" date="2021-01" db="EMBL/GenBank/DDBJ databases">
        <title>Whole genome shotgun sequence of Dactylosporangium siamense NBRC 106093.</title>
        <authorList>
            <person name="Komaki H."/>
            <person name="Tamura T."/>
        </authorList>
    </citation>
    <scope>NUCLEOTIDE SEQUENCE</scope>
    <source>
        <strain evidence="8">NBRC 106093</strain>
    </source>
</reference>
<evidence type="ECO:0000313" key="9">
    <source>
        <dbReference type="Proteomes" id="UP000660611"/>
    </source>
</evidence>
<accession>A0A919Q2A3</accession>
<dbReference type="Proteomes" id="UP000660611">
    <property type="component" value="Unassembled WGS sequence"/>
</dbReference>
<dbReference type="Pfam" id="PF01311">
    <property type="entry name" value="Bac_export_1"/>
    <property type="match status" value="1"/>
</dbReference>
<keyword evidence="4 7" id="KW-0812">Transmembrane</keyword>
<keyword evidence="8" id="KW-0969">Cilium</keyword>
<evidence type="ECO:0000313" key="8">
    <source>
        <dbReference type="EMBL" id="GIG53093.1"/>
    </source>
</evidence>
<dbReference type="EMBL" id="BONQ01000210">
    <property type="protein sequence ID" value="GIG53093.1"/>
    <property type="molecule type" value="Genomic_DNA"/>
</dbReference>
<feature type="transmembrane region" description="Helical" evidence="7">
    <location>
        <begin position="216"/>
        <end position="236"/>
    </location>
</feature>
<gene>
    <name evidence="8" type="primary">fliR</name>
    <name evidence="8" type="ORF">Dsi01nite_111340</name>
</gene>
<evidence type="ECO:0000256" key="3">
    <source>
        <dbReference type="ARBA" id="ARBA00022475"/>
    </source>
</evidence>
<dbReference type="InterPro" id="IPR002010">
    <property type="entry name" value="T3SS_IM_R"/>
</dbReference>
<organism evidence="8 9">
    <name type="scientific">Dactylosporangium siamense</name>
    <dbReference type="NCBI Taxonomy" id="685454"/>
    <lineage>
        <taxon>Bacteria</taxon>
        <taxon>Bacillati</taxon>
        <taxon>Actinomycetota</taxon>
        <taxon>Actinomycetes</taxon>
        <taxon>Micromonosporales</taxon>
        <taxon>Micromonosporaceae</taxon>
        <taxon>Dactylosporangium</taxon>
    </lineage>
</organism>
<feature type="transmembrane region" description="Helical" evidence="7">
    <location>
        <begin position="6"/>
        <end position="28"/>
    </location>
</feature>